<dbReference type="UniPathway" id="UPA00219"/>
<feature type="domain" description="L,D-TPase catalytic" evidence="9">
    <location>
        <begin position="37"/>
        <end position="151"/>
    </location>
</feature>
<dbReference type="CDD" id="cd16913">
    <property type="entry name" value="YkuD_like"/>
    <property type="match status" value="1"/>
</dbReference>
<evidence type="ECO:0000256" key="7">
    <source>
        <dbReference type="PROSITE-ProRule" id="PRU01373"/>
    </source>
</evidence>
<keyword evidence="3" id="KW-0808">Transferase</keyword>
<dbReference type="GO" id="GO:0071972">
    <property type="term" value="F:peptidoglycan L,D-transpeptidase activity"/>
    <property type="evidence" value="ECO:0007669"/>
    <property type="project" value="TreeGrafter"/>
</dbReference>
<proteinExistence type="inferred from homology"/>
<reference evidence="10 11" key="1">
    <citation type="journal article" date="2012" name="ISME J.">
        <title>Nitrification expanded: discovery, physiology and genomics of a nitrite-oxidizing bacterium from the phylum Chloroflexi.</title>
        <authorList>
            <person name="Sorokin D.Y."/>
            <person name="Lucker S."/>
            <person name="Vejmelkova D."/>
            <person name="Kostrikina N.A."/>
            <person name="Kleerebezem R."/>
            <person name="Rijpstra W.I."/>
            <person name="Damste J.S."/>
            <person name="Le Paslier D."/>
            <person name="Muyzer G."/>
            <person name="Wagner M."/>
            <person name="van Loosdrecht M.C."/>
            <person name="Daims H."/>
        </authorList>
    </citation>
    <scope>NUCLEOTIDE SEQUENCE [LARGE SCALE GENOMIC DNA]</scope>
    <source>
        <strain evidence="11">none</strain>
    </source>
</reference>
<dbReference type="GO" id="GO:0005576">
    <property type="term" value="C:extracellular region"/>
    <property type="evidence" value="ECO:0007669"/>
    <property type="project" value="TreeGrafter"/>
</dbReference>
<accession>I4ENL0</accession>
<dbReference type="InterPro" id="IPR050979">
    <property type="entry name" value="LD-transpeptidase"/>
</dbReference>
<dbReference type="PROSITE" id="PS52029">
    <property type="entry name" value="LD_TPASE"/>
    <property type="match status" value="1"/>
</dbReference>
<feature type="active site" description="Proton donor/acceptor" evidence="7">
    <location>
        <position position="111"/>
    </location>
</feature>
<dbReference type="InterPro" id="IPR005490">
    <property type="entry name" value="LD_TPept_cat_dom"/>
</dbReference>
<dbReference type="GO" id="GO:0008360">
    <property type="term" value="P:regulation of cell shape"/>
    <property type="evidence" value="ECO:0007669"/>
    <property type="project" value="UniProtKB-UniRule"/>
</dbReference>
<keyword evidence="5 7" id="KW-0573">Peptidoglycan synthesis</keyword>
<dbReference type="GO" id="GO:0016740">
    <property type="term" value="F:transferase activity"/>
    <property type="evidence" value="ECO:0007669"/>
    <property type="project" value="UniProtKB-KW"/>
</dbReference>
<dbReference type="PANTHER" id="PTHR30582">
    <property type="entry name" value="L,D-TRANSPEPTIDASE"/>
    <property type="match status" value="1"/>
</dbReference>
<evidence type="ECO:0000256" key="8">
    <source>
        <dbReference type="SAM" id="SignalP"/>
    </source>
</evidence>
<comment type="similarity">
    <text evidence="2">Belongs to the YkuD family.</text>
</comment>
<dbReference type="Pfam" id="PF03734">
    <property type="entry name" value="YkuD"/>
    <property type="match status" value="1"/>
</dbReference>
<dbReference type="EMBL" id="CAGS01000733">
    <property type="protein sequence ID" value="CCF86273.1"/>
    <property type="molecule type" value="Genomic_DNA"/>
</dbReference>
<evidence type="ECO:0000259" key="9">
    <source>
        <dbReference type="PROSITE" id="PS52029"/>
    </source>
</evidence>
<dbReference type="Gene3D" id="2.40.440.10">
    <property type="entry name" value="L,D-transpeptidase catalytic domain-like"/>
    <property type="match status" value="1"/>
</dbReference>
<evidence type="ECO:0000256" key="6">
    <source>
        <dbReference type="ARBA" id="ARBA00023316"/>
    </source>
</evidence>
<evidence type="ECO:0000313" key="11">
    <source>
        <dbReference type="Proteomes" id="UP000004221"/>
    </source>
</evidence>
<organism evidence="10 11">
    <name type="scientific">Nitrolancea hollandica Lb</name>
    <dbReference type="NCBI Taxonomy" id="1129897"/>
    <lineage>
        <taxon>Bacteria</taxon>
        <taxon>Pseudomonadati</taxon>
        <taxon>Thermomicrobiota</taxon>
        <taxon>Thermomicrobia</taxon>
        <taxon>Sphaerobacterales</taxon>
        <taxon>Sphaerobacterineae</taxon>
        <taxon>Sphaerobacteraceae</taxon>
        <taxon>Nitrolancea</taxon>
    </lineage>
</organism>
<sequence length="151" mass="16729">MRRMLILSLALILTLAALPAWSSGTQAASPPFAEPAKWIEIDLAAEKLTAWQGNTPVYSTLVSTGLAAHPTPTGVFHVDRKLRSDLMTGPGYYLPNVPYVMYFYTGGYAIHGTYWHHNFGHPMSHGCVNLPTPAAEWMYNWAPMGTTVWIH</sequence>
<evidence type="ECO:0000313" key="10">
    <source>
        <dbReference type="EMBL" id="CCF86273.1"/>
    </source>
</evidence>
<evidence type="ECO:0000256" key="1">
    <source>
        <dbReference type="ARBA" id="ARBA00004752"/>
    </source>
</evidence>
<comment type="pathway">
    <text evidence="1 7">Cell wall biogenesis; peptidoglycan biosynthesis.</text>
</comment>
<evidence type="ECO:0000256" key="5">
    <source>
        <dbReference type="ARBA" id="ARBA00022984"/>
    </source>
</evidence>
<comment type="caution">
    <text evidence="10">The sequence shown here is derived from an EMBL/GenBank/DDBJ whole genome shotgun (WGS) entry which is preliminary data.</text>
</comment>
<protein>
    <submittedName>
        <fullName evidence="10">ErfK/YbiS/YcfS/YnhG family protein</fullName>
    </submittedName>
</protein>
<feature type="signal peptide" evidence="8">
    <location>
        <begin position="1"/>
        <end position="22"/>
    </location>
</feature>
<keyword evidence="6 7" id="KW-0961">Cell wall biogenesis/degradation</keyword>
<evidence type="ECO:0000256" key="4">
    <source>
        <dbReference type="ARBA" id="ARBA00022960"/>
    </source>
</evidence>
<dbReference type="SUPFAM" id="SSF141523">
    <property type="entry name" value="L,D-transpeptidase catalytic domain-like"/>
    <property type="match status" value="1"/>
</dbReference>
<name>I4ENL0_9BACT</name>
<dbReference type="Proteomes" id="UP000004221">
    <property type="component" value="Unassembled WGS sequence"/>
</dbReference>
<gene>
    <name evidence="10" type="ORF">NITHO_960007</name>
</gene>
<feature type="chain" id="PRO_5003688911" evidence="8">
    <location>
        <begin position="23"/>
        <end position="151"/>
    </location>
</feature>
<dbReference type="RefSeq" id="WP_008481994.1">
    <property type="nucleotide sequence ID" value="NZ_CAGS01000733.1"/>
</dbReference>
<evidence type="ECO:0000256" key="2">
    <source>
        <dbReference type="ARBA" id="ARBA00005992"/>
    </source>
</evidence>
<feature type="active site" description="Nucleophile" evidence="7">
    <location>
        <position position="127"/>
    </location>
</feature>
<evidence type="ECO:0000256" key="3">
    <source>
        <dbReference type="ARBA" id="ARBA00022679"/>
    </source>
</evidence>
<dbReference type="OrthoDB" id="160089at2"/>
<dbReference type="InterPro" id="IPR038063">
    <property type="entry name" value="Transpep_catalytic_dom"/>
</dbReference>
<keyword evidence="4 7" id="KW-0133">Cell shape</keyword>
<keyword evidence="11" id="KW-1185">Reference proteome</keyword>
<keyword evidence="8" id="KW-0732">Signal</keyword>
<dbReference type="AlphaFoldDB" id="I4ENL0"/>
<dbReference type="GO" id="GO:0018104">
    <property type="term" value="P:peptidoglycan-protein cross-linking"/>
    <property type="evidence" value="ECO:0007669"/>
    <property type="project" value="TreeGrafter"/>
</dbReference>
<dbReference type="PANTHER" id="PTHR30582:SF2">
    <property type="entry name" value="L,D-TRANSPEPTIDASE YCIB-RELATED"/>
    <property type="match status" value="1"/>
</dbReference>
<dbReference type="GO" id="GO:0071555">
    <property type="term" value="P:cell wall organization"/>
    <property type="evidence" value="ECO:0007669"/>
    <property type="project" value="UniProtKB-UniRule"/>
</dbReference>